<dbReference type="SUPFAM" id="SSF53756">
    <property type="entry name" value="UDP-Glycosyltransferase/glycogen phosphorylase"/>
    <property type="match status" value="1"/>
</dbReference>
<dbReference type="GO" id="GO:0016757">
    <property type="term" value="F:glycosyltransferase activity"/>
    <property type="evidence" value="ECO:0007669"/>
    <property type="project" value="UniProtKB-KW"/>
</dbReference>
<sequence length="165" mass="18921">MKLKVPIVGFGGKITQLIDVELLNKTMKLSPTHSFVFVGQILDKKVYDKIEKADNFYYLGDKHYDEYPNYVKNFDICIVPYVVSKEKKSGANSIKVYEYLSTGKKVVGTLSNGLEDLEEHLYIAKDEKEFALAIGQTINNKKLINLDIHSWSTKVDEFIKVLDEY</sequence>
<dbReference type="Pfam" id="PF13692">
    <property type="entry name" value="Glyco_trans_1_4"/>
    <property type="match status" value="1"/>
</dbReference>
<evidence type="ECO:0000313" key="1">
    <source>
        <dbReference type="EMBL" id="WNH08602.1"/>
    </source>
</evidence>
<dbReference type="Gene3D" id="3.40.50.2000">
    <property type="entry name" value="Glycogen Phosphorylase B"/>
    <property type="match status" value="1"/>
</dbReference>
<protein>
    <submittedName>
        <fullName evidence="1">Glycosyltransferase</fullName>
        <ecNumber evidence="1">2.4.-.-</ecNumber>
    </submittedName>
</protein>
<dbReference type="RefSeq" id="WP_415865230.1">
    <property type="nucleotide sequence ID" value="NZ_CP134537.1"/>
</dbReference>
<keyword evidence="1" id="KW-0328">Glycosyltransferase</keyword>
<keyword evidence="1" id="KW-0808">Transferase</keyword>
<organism evidence="1 2">
    <name type="scientific">Thalassobellus suaedae</name>
    <dbReference type="NCBI Taxonomy" id="3074124"/>
    <lineage>
        <taxon>Bacteria</taxon>
        <taxon>Pseudomonadati</taxon>
        <taxon>Bacteroidota</taxon>
        <taxon>Flavobacteriia</taxon>
        <taxon>Flavobacteriales</taxon>
        <taxon>Flavobacteriaceae</taxon>
        <taxon>Thalassobellus</taxon>
    </lineage>
</organism>
<dbReference type="Proteomes" id="UP001302806">
    <property type="component" value="Chromosome"/>
</dbReference>
<gene>
    <name evidence="1" type="ORF">RHP51_16100</name>
</gene>
<dbReference type="EMBL" id="CP134537">
    <property type="protein sequence ID" value="WNH08602.1"/>
    <property type="molecule type" value="Genomic_DNA"/>
</dbReference>
<proteinExistence type="predicted"/>
<name>A0ABY9XS18_9FLAO</name>
<evidence type="ECO:0000313" key="2">
    <source>
        <dbReference type="Proteomes" id="UP001302806"/>
    </source>
</evidence>
<reference evidence="1 2" key="1">
    <citation type="submission" date="2023-09" db="EMBL/GenBank/DDBJ databases">
        <title>Thalassobella suaedae gen. nov., sp. nov., a marine bacterium of the family Flavobacteriaceae isolated from a halophyte Suaeda japonica.</title>
        <authorList>
            <person name="Lee S.Y."/>
            <person name="Hwang C.Y."/>
        </authorList>
    </citation>
    <scope>NUCLEOTIDE SEQUENCE [LARGE SCALE GENOMIC DNA]</scope>
    <source>
        <strain evidence="1 2">HL-DH14</strain>
    </source>
</reference>
<dbReference type="EC" id="2.4.-.-" evidence="1"/>
<accession>A0ABY9XS18</accession>